<proteinExistence type="predicted"/>
<keyword evidence="1" id="KW-0472">Membrane</keyword>
<feature type="transmembrane region" description="Helical" evidence="1">
    <location>
        <begin position="106"/>
        <end position="125"/>
    </location>
</feature>
<name>A0A6L8TA44_9FIRM</name>
<keyword evidence="1" id="KW-0812">Transmembrane</keyword>
<feature type="transmembrane region" description="Helical" evidence="1">
    <location>
        <begin position="6"/>
        <end position="29"/>
    </location>
</feature>
<keyword evidence="1" id="KW-1133">Transmembrane helix</keyword>
<dbReference type="InterPro" id="IPR045723">
    <property type="entry name" value="DUF6077"/>
</dbReference>
<dbReference type="Proteomes" id="UP000473323">
    <property type="component" value="Unassembled WGS sequence"/>
</dbReference>
<dbReference type="AlphaFoldDB" id="A0A6L8TA44"/>
<feature type="transmembrane region" description="Helical" evidence="1">
    <location>
        <begin position="324"/>
        <end position="344"/>
    </location>
</feature>
<comment type="caution">
    <text evidence="2">The sequence shown here is derived from an EMBL/GenBank/DDBJ whole genome shotgun (WGS) entry which is preliminary data.</text>
</comment>
<evidence type="ECO:0000313" key="3">
    <source>
        <dbReference type="Proteomes" id="UP000473323"/>
    </source>
</evidence>
<accession>A0A6L8TA44</accession>
<sequence>MQELILAIAGLILELLVFFCAGSLLTRILKMKTEVTMELVLGYLLYFAVFEILAVPMTLKWVKLSTFSYLWMVIMAACVLAACLFSHKLWKGQLDRIGETFRKHSLLLLLIAAAVILQCFLVAAYQDVTADATHYIGAVSTSVYTDTLARYSPLTGVIQRNFNLRYDLSAYPMNNAVWCVLLGIHPIVQSKVVMSVINMLMINLLIYQIGKSFFRGDEKKADLMVLFVCLMQLFSFSIYTTGTFAFMRVYEGKALLANISIPAALLVSIRLWLNKDGRNKESWVLLFIAAVSALTFSGSSLIYPAVVSTAILPVMVLKKKLSYAIPYALCMLPGFLYALVYFSAKLGWIAFPAS</sequence>
<feature type="transmembrane region" description="Helical" evidence="1">
    <location>
        <begin position="254"/>
        <end position="273"/>
    </location>
</feature>
<feature type="transmembrane region" description="Helical" evidence="1">
    <location>
        <begin position="68"/>
        <end position="85"/>
    </location>
</feature>
<gene>
    <name evidence="2" type="ORF">GT694_00805</name>
</gene>
<feature type="transmembrane region" description="Helical" evidence="1">
    <location>
        <begin position="221"/>
        <end position="242"/>
    </location>
</feature>
<feature type="transmembrane region" description="Helical" evidence="1">
    <location>
        <begin position="285"/>
        <end position="312"/>
    </location>
</feature>
<dbReference type="RefSeq" id="WP_021650910.1">
    <property type="nucleotide sequence ID" value="NZ_CAKXSV010000020.1"/>
</dbReference>
<organism evidence="2 3">
    <name type="scientific">Blautia massiliensis</name>
    <name type="common">ex Durand et al. 2017</name>
    <dbReference type="NCBI Taxonomy" id="1737424"/>
    <lineage>
        <taxon>Bacteria</taxon>
        <taxon>Bacillati</taxon>
        <taxon>Bacillota</taxon>
        <taxon>Clostridia</taxon>
        <taxon>Lachnospirales</taxon>
        <taxon>Lachnospiraceae</taxon>
        <taxon>Blautia</taxon>
    </lineage>
</organism>
<protein>
    <submittedName>
        <fullName evidence="2">Uncharacterized protein</fullName>
    </submittedName>
</protein>
<reference evidence="2 3" key="1">
    <citation type="journal article" date="2019" name="Nat. Med.">
        <title>A library of human gut bacterial isolates paired with longitudinal multiomics data enables mechanistic microbiome research.</title>
        <authorList>
            <person name="Poyet M."/>
            <person name="Groussin M."/>
            <person name="Gibbons S.M."/>
            <person name="Avila-Pacheco J."/>
            <person name="Jiang X."/>
            <person name="Kearney S.M."/>
            <person name="Perrotta A.R."/>
            <person name="Berdy B."/>
            <person name="Zhao S."/>
            <person name="Lieberman T.D."/>
            <person name="Swanson P.K."/>
            <person name="Smith M."/>
            <person name="Roesemann S."/>
            <person name="Alexander J.E."/>
            <person name="Rich S.A."/>
            <person name="Livny J."/>
            <person name="Vlamakis H."/>
            <person name="Clish C."/>
            <person name="Bullock K."/>
            <person name="Deik A."/>
            <person name="Scott J."/>
            <person name="Pierce K.A."/>
            <person name="Xavier R.J."/>
            <person name="Alm E.J."/>
        </authorList>
    </citation>
    <scope>NUCLEOTIDE SEQUENCE [LARGE SCALE GENOMIC DNA]</scope>
    <source>
        <strain evidence="2 3">BIOML-A4</strain>
    </source>
</reference>
<feature type="transmembrane region" description="Helical" evidence="1">
    <location>
        <begin position="192"/>
        <end position="209"/>
    </location>
</feature>
<dbReference type="EMBL" id="WWVT01000001">
    <property type="protein sequence ID" value="MZL60611.1"/>
    <property type="molecule type" value="Genomic_DNA"/>
</dbReference>
<evidence type="ECO:0000313" key="2">
    <source>
        <dbReference type="EMBL" id="MZL60611.1"/>
    </source>
</evidence>
<feature type="transmembrane region" description="Helical" evidence="1">
    <location>
        <begin position="41"/>
        <end position="62"/>
    </location>
</feature>
<dbReference type="Pfam" id="PF19554">
    <property type="entry name" value="DUF6077"/>
    <property type="match status" value="1"/>
</dbReference>
<evidence type="ECO:0000256" key="1">
    <source>
        <dbReference type="SAM" id="Phobius"/>
    </source>
</evidence>